<dbReference type="Proteomes" id="UP001157974">
    <property type="component" value="Unassembled WGS sequence"/>
</dbReference>
<evidence type="ECO:0000256" key="9">
    <source>
        <dbReference type="ARBA" id="ARBA00022982"/>
    </source>
</evidence>
<gene>
    <name evidence="15" type="ORF">NDN08_005979</name>
</gene>
<keyword evidence="12 13" id="KW-0275">Fatty acid biosynthesis</keyword>
<dbReference type="AlphaFoldDB" id="A0AAV8UJH6"/>
<evidence type="ECO:0000256" key="8">
    <source>
        <dbReference type="ARBA" id="ARBA00022946"/>
    </source>
</evidence>
<dbReference type="InterPro" id="IPR003231">
    <property type="entry name" value="ACP"/>
</dbReference>
<dbReference type="SUPFAM" id="SSF47336">
    <property type="entry name" value="ACP-like"/>
    <property type="match status" value="1"/>
</dbReference>
<protein>
    <recommendedName>
        <fullName evidence="13">Acyl carrier protein</fullName>
    </recommendedName>
</protein>
<keyword evidence="9" id="KW-0249">Electron transport</keyword>
<comment type="function">
    <text evidence="13">Carrier of the growing fatty acid chain in fatty acid biosynthesis.</text>
</comment>
<evidence type="ECO:0000313" key="15">
    <source>
        <dbReference type="EMBL" id="KAJ8902659.1"/>
    </source>
</evidence>
<keyword evidence="7" id="KW-0276">Fatty acid metabolism</keyword>
<keyword evidence="5 13" id="KW-0444">Lipid biosynthesis</keyword>
<keyword evidence="3" id="KW-0813">Transport</keyword>
<evidence type="ECO:0000256" key="6">
    <source>
        <dbReference type="ARBA" id="ARBA00022553"/>
    </source>
</evidence>
<evidence type="ECO:0000256" key="3">
    <source>
        <dbReference type="ARBA" id="ARBA00022448"/>
    </source>
</evidence>
<feature type="domain" description="Carrier" evidence="14">
    <location>
        <begin position="49"/>
        <end position="125"/>
    </location>
</feature>
<dbReference type="EMBL" id="JAMWBK010000008">
    <property type="protein sequence ID" value="KAJ8902659.1"/>
    <property type="molecule type" value="Genomic_DNA"/>
</dbReference>
<dbReference type="GO" id="GO:0005739">
    <property type="term" value="C:mitochondrion"/>
    <property type="evidence" value="ECO:0007669"/>
    <property type="project" value="UniProtKB-SubCell"/>
</dbReference>
<keyword evidence="16" id="KW-1185">Reference proteome</keyword>
<keyword evidence="4 13" id="KW-0596">Phosphopantetheine</keyword>
<comment type="similarity">
    <text evidence="2">Belongs to the acyl carrier protein (ACP) family.</text>
</comment>
<dbReference type="NCBIfam" id="TIGR00517">
    <property type="entry name" value="acyl_carrier"/>
    <property type="match status" value="1"/>
</dbReference>
<dbReference type="GO" id="GO:0000036">
    <property type="term" value="F:acyl carrier activity"/>
    <property type="evidence" value="ECO:0007669"/>
    <property type="project" value="TreeGrafter"/>
</dbReference>
<proteinExistence type="inferred from homology"/>
<keyword evidence="6" id="KW-0597">Phosphoprotein</keyword>
<evidence type="ECO:0000256" key="13">
    <source>
        <dbReference type="RuleBase" id="RU000722"/>
    </source>
</evidence>
<dbReference type="PROSITE" id="PS50075">
    <property type="entry name" value="CARRIER"/>
    <property type="match status" value="1"/>
</dbReference>
<evidence type="ECO:0000256" key="4">
    <source>
        <dbReference type="ARBA" id="ARBA00022450"/>
    </source>
</evidence>
<evidence type="ECO:0000256" key="2">
    <source>
        <dbReference type="ARBA" id="ARBA00010930"/>
    </source>
</evidence>
<evidence type="ECO:0000313" key="16">
    <source>
        <dbReference type="Proteomes" id="UP001157974"/>
    </source>
</evidence>
<dbReference type="HAMAP" id="MF_01217">
    <property type="entry name" value="Acyl_carrier"/>
    <property type="match status" value="1"/>
</dbReference>
<sequence length="132" mass="15304">MNGMKTLTMGSLNGKSRPRRYEVMIQKRWGGGDIGWVDEHGNEFYMNPLEAEERVINVIKWFEKIKVPQDKITKDMTFEDLGLDSLDNVELLLAIEEEFDMEMTDAQADKITSIQETIDFLINHPFVVQTPH</sequence>
<accession>A0AAV8UJH6</accession>
<organism evidence="15 16">
    <name type="scientific">Rhodosorus marinus</name>
    <dbReference type="NCBI Taxonomy" id="101924"/>
    <lineage>
        <taxon>Eukaryota</taxon>
        <taxon>Rhodophyta</taxon>
        <taxon>Stylonematophyceae</taxon>
        <taxon>Stylonematales</taxon>
        <taxon>Stylonemataceae</taxon>
        <taxon>Rhodosorus</taxon>
    </lineage>
</organism>
<evidence type="ECO:0000256" key="5">
    <source>
        <dbReference type="ARBA" id="ARBA00022516"/>
    </source>
</evidence>
<dbReference type="InterPro" id="IPR009081">
    <property type="entry name" value="PP-bd_ACP"/>
</dbReference>
<evidence type="ECO:0000256" key="10">
    <source>
        <dbReference type="ARBA" id="ARBA00023098"/>
    </source>
</evidence>
<dbReference type="Gene3D" id="1.10.1200.10">
    <property type="entry name" value="ACP-like"/>
    <property type="match status" value="1"/>
</dbReference>
<dbReference type="GO" id="GO:0000035">
    <property type="term" value="F:acyl binding"/>
    <property type="evidence" value="ECO:0007669"/>
    <property type="project" value="TreeGrafter"/>
</dbReference>
<evidence type="ECO:0000256" key="7">
    <source>
        <dbReference type="ARBA" id="ARBA00022832"/>
    </source>
</evidence>
<comment type="subcellular location">
    <subcellularLocation>
        <location evidence="1">Mitochondrion</location>
    </subcellularLocation>
</comment>
<dbReference type="PANTHER" id="PTHR20863">
    <property type="entry name" value="ACYL CARRIER PROTEIN"/>
    <property type="match status" value="1"/>
</dbReference>
<keyword evidence="8" id="KW-0809">Transit peptide</keyword>
<dbReference type="InterPro" id="IPR036736">
    <property type="entry name" value="ACP-like_sf"/>
</dbReference>
<reference evidence="15 16" key="1">
    <citation type="journal article" date="2023" name="Nat. Commun.">
        <title>Origin of minicircular mitochondrial genomes in red algae.</title>
        <authorList>
            <person name="Lee Y."/>
            <person name="Cho C.H."/>
            <person name="Lee Y.M."/>
            <person name="Park S.I."/>
            <person name="Yang J.H."/>
            <person name="West J.A."/>
            <person name="Bhattacharya D."/>
            <person name="Yoon H.S."/>
        </authorList>
    </citation>
    <scope>NUCLEOTIDE SEQUENCE [LARGE SCALE GENOMIC DNA]</scope>
    <source>
        <strain evidence="15 16">CCMP1338</strain>
        <tissue evidence="15">Whole cell</tissue>
    </source>
</reference>
<evidence type="ECO:0000256" key="12">
    <source>
        <dbReference type="ARBA" id="ARBA00023160"/>
    </source>
</evidence>
<keyword evidence="10" id="KW-0443">Lipid metabolism</keyword>
<evidence type="ECO:0000256" key="11">
    <source>
        <dbReference type="ARBA" id="ARBA00023128"/>
    </source>
</evidence>
<comment type="caution">
    <text evidence="15">The sequence shown here is derived from an EMBL/GenBank/DDBJ whole genome shotgun (WGS) entry which is preliminary data.</text>
</comment>
<dbReference type="PANTHER" id="PTHR20863:SF28">
    <property type="entry name" value="ACYL CARRIER PROTEIN, MITOCHONDRIAL"/>
    <property type="match status" value="1"/>
</dbReference>
<evidence type="ECO:0000259" key="14">
    <source>
        <dbReference type="PROSITE" id="PS50075"/>
    </source>
</evidence>
<dbReference type="Pfam" id="PF00550">
    <property type="entry name" value="PP-binding"/>
    <property type="match status" value="1"/>
</dbReference>
<evidence type="ECO:0000256" key="1">
    <source>
        <dbReference type="ARBA" id="ARBA00004173"/>
    </source>
</evidence>
<name>A0AAV8UJH6_9RHOD</name>
<keyword evidence="11" id="KW-0496">Mitochondrion</keyword>